<proteinExistence type="predicted"/>
<sequence>MTKMKVAAGYQTDLKQVLVEVGKLAREREQPGRDENDVLQGICYLMTPPAPIIYLFT</sequence>
<gene>
    <name evidence="1" type="primary">ORF189561</name>
</gene>
<evidence type="ECO:0000313" key="1">
    <source>
        <dbReference type="EMBL" id="CEK92672.1"/>
    </source>
</evidence>
<dbReference type="AlphaFoldDB" id="A0A0B7BIF8"/>
<protein>
    <submittedName>
        <fullName evidence="1">Uncharacterized protein</fullName>
    </submittedName>
</protein>
<reference evidence="1" key="1">
    <citation type="submission" date="2014-12" db="EMBL/GenBank/DDBJ databases">
        <title>Insight into the proteome of Arion vulgaris.</title>
        <authorList>
            <person name="Aradska J."/>
            <person name="Bulat T."/>
            <person name="Smidak R."/>
            <person name="Sarate P."/>
            <person name="Gangsoo J."/>
            <person name="Sialana F."/>
            <person name="Bilban M."/>
            <person name="Lubec G."/>
        </authorList>
    </citation>
    <scope>NUCLEOTIDE SEQUENCE</scope>
    <source>
        <tissue evidence="1">Skin</tissue>
    </source>
</reference>
<organism evidence="1">
    <name type="scientific">Arion vulgaris</name>
    <dbReference type="NCBI Taxonomy" id="1028688"/>
    <lineage>
        <taxon>Eukaryota</taxon>
        <taxon>Metazoa</taxon>
        <taxon>Spiralia</taxon>
        <taxon>Lophotrochozoa</taxon>
        <taxon>Mollusca</taxon>
        <taxon>Gastropoda</taxon>
        <taxon>Heterobranchia</taxon>
        <taxon>Euthyneura</taxon>
        <taxon>Panpulmonata</taxon>
        <taxon>Eupulmonata</taxon>
        <taxon>Stylommatophora</taxon>
        <taxon>Helicina</taxon>
        <taxon>Arionoidea</taxon>
        <taxon>Arionidae</taxon>
        <taxon>Arion</taxon>
    </lineage>
</organism>
<accession>A0A0B7BIF8</accession>
<name>A0A0B7BIF8_9EUPU</name>
<dbReference type="EMBL" id="HACG01045807">
    <property type="protein sequence ID" value="CEK92672.1"/>
    <property type="molecule type" value="Transcribed_RNA"/>
</dbReference>